<keyword evidence="1" id="KW-1133">Transmembrane helix</keyword>
<keyword evidence="1" id="KW-0812">Transmembrane</keyword>
<accession>A0ABV8PVH5</accession>
<feature type="transmembrane region" description="Helical" evidence="1">
    <location>
        <begin position="6"/>
        <end position="26"/>
    </location>
</feature>
<proteinExistence type="predicted"/>
<evidence type="ECO:0000313" key="2">
    <source>
        <dbReference type="EMBL" id="MFC4230917.1"/>
    </source>
</evidence>
<organism evidence="2 3">
    <name type="scientific">Parasediminibacterium paludis</name>
    <dbReference type="NCBI Taxonomy" id="908966"/>
    <lineage>
        <taxon>Bacteria</taxon>
        <taxon>Pseudomonadati</taxon>
        <taxon>Bacteroidota</taxon>
        <taxon>Chitinophagia</taxon>
        <taxon>Chitinophagales</taxon>
        <taxon>Chitinophagaceae</taxon>
        <taxon>Parasediminibacterium</taxon>
    </lineage>
</organism>
<dbReference type="RefSeq" id="WP_379012302.1">
    <property type="nucleotide sequence ID" value="NZ_JBHSDC010000002.1"/>
</dbReference>
<name>A0ABV8PVH5_9BACT</name>
<sequence>MNFDTIFFVSFGVLTLVMGILNKGNAFWASFRYDGLKNLLGNNYSRIINIFMGILSILIGIGLYNK</sequence>
<gene>
    <name evidence="2" type="ORF">ACFOW1_03370</name>
</gene>
<evidence type="ECO:0008006" key="4">
    <source>
        <dbReference type="Google" id="ProtNLM"/>
    </source>
</evidence>
<feature type="transmembrane region" description="Helical" evidence="1">
    <location>
        <begin position="47"/>
        <end position="64"/>
    </location>
</feature>
<evidence type="ECO:0000256" key="1">
    <source>
        <dbReference type="SAM" id="Phobius"/>
    </source>
</evidence>
<evidence type="ECO:0000313" key="3">
    <source>
        <dbReference type="Proteomes" id="UP001595906"/>
    </source>
</evidence>
<protein>
    <recommendedName>
        <fullName evidence="4">Immunity protein 17 of polymorphic toxin system</fullName>
    </recommendedName>
</protein>
<keyword evidence="3" id="KW-1185">Reference proteome</keyword>
<dbReference type="Proteomes" id="UP001595906">
    <property type="component" value="Unassembled WGS sequence"/>
</dbReference>
<comment type="caution">
    <text evidence="2">The sequence shown here is derived from an EMBL/GenBank/DDBJ whole genome shotgun (WGS) entry which is preliminary data.</text>
</comment>
<reference evidence="3" key="1">
    <citation type="journal article" date="2019" name="Int. J. Syst. Evol. Microbiol.">
        <title>The Global Catalogue of Microorganisms (GCM) 10K type strain sequencing project: providing services to taxonomists for standard genome sequencing and annotation.</title>
        <authorList>
            <consortium name="The Broad Institute Genomics Platform"/>
            <consortium name="The Broad Institute Genome Sequencing Center for Infectious Disease"/>
            <person name="Wu L."/>
            <person name="Ma J."/>
        </authorList>
    </citation>
    <scope>NUCLEOTIDE SEQUENCE [LARGE SCALE GENOMIC DNA]</scope>
    <source>
        <strain evidence="3">CECT 8010</strain>
    </source>
</reference>
<keyword evidence="1" id="KW-0472">Membrane</keyword>
<dbReference type="EMBL" id="JBHSDC010000002">
    <property type="protein sequence ID" value="MFC4230917.1"/>
    <property type="molecule type" value="Genomic_DNA"/>
</dbReference>